<reference evidence="2 3" key="1">
    <citation type="submission" date="2021-02" db="EMBL/GenBank/DDBJ databases">
        <title>Alicyclobacillus curvatus sp. nov. and Alicyclobacillus mengziensis sp. nov., two acidophilic bacteria isolated from acid mine drainage.</title>
        <authorList>
            <person name="Huang Y."/>
        </authorList>
    </citation>
    <scope>NUCLEOTIDE SEQUENCE [LARGE SCALE GENOMIC DNA]</scope>
    <source>
        <strain evidence="2 3">S30H14</strain>
    </source>
</reference>
<keyword evidence="3" id="KW-1185">Reference proteome</keyword>
<dbReference type="SUPFAM" id="SSF51338">
    <property type="entry name" value="Composite domain of metallo-dependent hydrolases"/>
    <property type="match status" value="1"/>
</dbReference>
<organism evidence="2 3">
    <name type="scientific">Alicyclobacillus mengziensis</name>
    <dbReference type="NCBI Taxonomy" id="2931921"/>
    <lineage>
        <taxon>Bacteria</taxon>
        <taxon>Bacillati</taxon>
        <taxon>Bacillota</taxon>
        <taxon>Bacilli</taxon>
        <taxon>Bacillales</taxon>
        <taxon>Alicyclobacillaceae</taxon>
        <taxon>Alicyclobacillus</taxon>
    </lineage>
</organism>
<evidence type="ECO:0000259" key="1">
    <source>
        <dbReference type="Pfam" id="PF07969"/>
    </source>
</evidence>
<protein>
    <submittedName>
        <fullName evidence="2">Amidohydrolase</fullName>
    </submittedName>
</protein>
<dbReference type="SUPFAM" id="SSF51556">
    <property type="entry name" value="Metallo-dependent hydrolases"/>
    <property type="match status" value="1"/>
</dbReference>
<dbReference type="KEGG" id="afx:JZ786_21660"/>
<dbReference type="InterPro" id="IPR032466">
    <property type="entry name" value="Metal_Hydrolase"/>
</dbReference>
<dbReference type="Gene3D" id="3.10.310.70">
    <property type="match status" value="1"/>
</dbReference>
<evidence type="ECO:0000313" key="2">
    <source>
        <dbReference type="EMBL" id="QSO46989.1"/>
    </source>
</evidence>
<name>A0A9X7VXT4_9BACL</name>
<gene>
    <name evidence="2" type="ORF">JZ786_21660</name>
</gene>
<dbReference type="Gene3D" id="2.30.40.10">
    <property type="entry name" value="Urease, subunit C, domain 1"/>
    <property type="match status" value="1"/>
</dbReference>
<dbReference type="PANTHER" id="PTHR22642:SF2">
    <property type="entry name" value="PROTEIN LONG AFTER FAR-RED 3"/>
    <property type="match status" value="1"/>
</dbReference>
<dbReference type="GO" id="GO:0016810">
    <property type="term" value="F:hydrolase activity, acting on carbon-nitrogen (but not peptide) bonds"/>
    <property type="evidence" value="ECO:0007669"/>
    <property type="project" value="InterPro"/>
</dbReference>
<evidence type="ECO:0000313" key="3">
    <source>
        <dbReference type="Proteomes" id="UP000663505"/>
    </source>
</evidence>
<dbReference type="PANTHER" id="PTHR22642">
    <property type="entry name" value="IMIDAZOLONEPROPIONASE"/>
    <property type="match status" value="1"/>
</dbReference>
<dbReference type="InterPro" id="IPR033932">
    <property type="entry name" value="YtcJ-like"/>
</dbReference>
<dbReference type="EMBL" id="CP071182">
    <property type="protein sequence ID" value="QSO46989.1"/>
    <property type="molecule type" value="Genomic_DNA"/>
</dbReference>
<dbReference type="Pfam" id="PF07969">
    <property type="entry name" value="Amidohydro_3"/>
    <property type="match status" value="1"/>
</dbReference>
<dbReference type="AlphaFoldDB" id="A0A9X7VXT4"/>
<dbReference type="Proteomes" id="UP000663505">
    <property type="component" value="Chromosome"/>
</dbReference>
<dbReference type="InterPro" id="IPR013108">
    <property type="entry name" value="Amidohydro_3"/>
</dbReference>
<dbReference type="Gene3D" id="3.20.20.140">
    <property type="entry name" value="Metal-dependent hydrolases"/>
    <property type="match status" value="1"/>
</dbReference>
<dbReference type="CDD" id="cd01300">
    <property type="entry name" value="YtcJ_like"/>
    <property type="match status" value="1"/>
</dbReference>
<sequence length="557" mass="60562">MWMIIGANGYTLDPRANSFAAEVEGQSKSRDFEALVIHHGRVVAIGEAADLRLQFGAKVSRIIDVQGATVIPGLIDSHLHVAALGEQAAELDLSGTSSARELLLRVREFANHVPDDGWILGRGWDDNRFTAKGLPTLKELDEASGTKPMLLRRVCHHAYLANSVAFLRAGLSLDAKDPADGYYGRDEHGKLNGQVFENASRPLLLAVPKKTTSDWKNAVRIGMETALKSGLTGVHTDDVRSLGSFEAVWHTYASLIHESGVRLRVHELVDFSRMDETIGFLKAMPKEVTRDAWISRGAVKLFSDGAMGSRTAWLSEPYSDLPGWLGTPIYERDELFERVRIAHEQGLAAAVHAIGDAAVELTLMAMAAAPSVNQRDRLIHAELIRPDLISRMVDLGDSLAVDVQPRFTVSDFPWLADRVGEHRVKYACAWQKLKNAGVHIAGGSDAPIEPVSPLMGIHAAHTRRGPHSEGEGYGPEERLSALDSVVLFTKGAAFAAGQEDRFGTIAQGREADLTILSKDIVNPSCPDDILESEVLYTIVGGEIAYAFPGGFKEESTG</sequence>
<feature type="domain" description="Amidohydrolase 3" evidence="1">
    <location>
        <begin position="61"/>
        <end position="545"/>
    </location>
</feature>
<dbReference type="InterPro" id="IPR011059">
    <property type="entry name" value="Metal-dep_hydrolase_composite"/>
</dbReference>
<accession>A0A9X7VXT4</accession>
<proteinExistence type="predicted"/>